<comment type="caution">
    <text evidence="12">The sequence shown here is derived from an EMBL/GenBank/DDBJ whole genome shotgun (WGS) entry which is preliminary data.</text>
</comment>
<evidence type="ECO:0000256" key="7">
    <source>
        <dbReference type="ARBA" id="ARBA00022786"/>
    </source>
</evidence>
<keyword evidence="5" id="KW-0677">Repeat</keyword>
<comment type="catalytic activity">
    <reaction evidence="1">
        <text>[E2 ubiquitin-conjugating enzyme]-S-ubiquitinyl-L-cysteine + [acceptor protein]-L-lysine = [E2 ubiquitin-conjugating enzyme]-L-cysteine + [acceptor protein]-N(6)-ubiquitinyl-L-lysine.</text>
        <dbReference type="EC" id="2.3.2.31"/>
    </reaction>
</comment>
<evidence type="ECO:0000259" key="11">
    <source>
        <dbReference type="PROSITE" id="PS51873"/>
    </source>
</evidence>
<reference evidence="12 13" key="2">
    <citation type="journal article" date="2018" name="New Phytol.">
        <title>High intraspecific genome diversity in the model arbuscular mycorrhizal symbiont Rhizophagus irregularis.</title>
        <authorList>
            <person name="Chen E.C.H."/>
            <person name="Morin E."/>
            <person name="Beaudet D."/>
            <person name="Noel J."/>
            <person name="Yildirir G."/>
            <person name="Ndikumana S."/>
            <person name="Charron P."/>
            <person name="St-Onge C."/>
            <person name="Giorgi J."/>
            <person name="Kruger M."/>
            <person name="Marton T."/>
            <person name="Ropars J."/>
            <person name="Grigoriev I.V."/>
            <person name="Hainaut M."/>
            <person name="Henrissat B."/>
            <person name="Roux C."/>
            <person name="Martin F."/>
            <person name="Corradi N."/>
        </authorList>
    </citation>
    <scope>NUCLEOTIDE SEQUENCE [LARGE SCALE GENOMIC DNA]</scope>
    <source>
        <strain evidence="12 13">DAOM 197198</strain>
    </source>
</reference>
<evidence type="ECO:0000256" key="1">
    <source>
        <dbReference type="ARBA" id="ARBA00001798"/>
    </source>
</evidence>
<dbReference type="Gene3D" id="3.30.40.10">
    <property type="entry name" value="Zinc/RING finger domain, C3HC4 (zinc finger)"/>
    <property type="match status" value="1"/>
</dbReference>
<gene>
    <name evidence="12" type="ORF">GLOIN_2v1786151</name>
</gene>
<evidence type="ECO:0000313" key="13">
    <source>
        <dbReference type="Proteomes" id="UP000018888"/>
    </source>
</evidence>
<dbReference type="GO" id="GO:0016567">
    <property type="term" value="P:protein ubiquitination"/>
    <property type="evidence" value="ECO:0007669"/>
    <property type="project" value="InterPro"/>
</dbReference>
<dbReference type="SMART" id="SM00647">
    <property type="entry name" value="IBR"/>
    <property type="match status" value="1"/>
</dbReference>
<protein>
    <recommendedName>
        <fullName evidence="2">RBR-type E3 ubiquitin transferase</fullName>
        <ecNumber evidence="2">2.3.2.31</ecNumber>
    </recommendedName>
</protein>
<evidence type="ECO:0000313" key="12">
    <source>
        <dbReference type="EMBL" id="POG61787.1"/>
    </source>
</evidence>
<dbReference type="PROSITE" id="PS51873">
    <property type="entry name" value="TRIAD"/>
    <property type="match status" value="1"/>
</dbReference>
<evidence type="ECO:0000256" key="4">
    <source>
        <dbReference type="ARBA" id="ARBA00022723"/>
    </source>
</evidence>
<evidence type="ECO:0000256" key="5">
    <source>
        <dbReference type="ARBA" id="ARBA00022737"/>
    </source>
</evidence>
<evidence type="ECO:0000256" key="6">
    <source>
        <dbReference type="ARBA" id="ARBA00022771"/>
    </source>
</evidence>
<evidence type="ECO:0000256" key="3">
    <source>
        <dbReference type="ARBA" id="ARBA00022679"/>
    </source>
</evidence>
<name>A0A2P4P8U3_RHIID</name>
<dbReference type="InterPro" id="IPR044066">
    <property type="entry name" value="TRIAD_supradom"/>
</dbReference>
<dbReference type="PROSITE" id="PS50089">
    <property type="entry name" value="ZF_RING_2"/>
    <property type="match status" value="1"/>
</dbReference>
<dbReference type="EC" id="2.3.2.31" evidence="2"/>
<dbReference type="VEuPathDB" id="FungiDB:RhiirFUN_007782"/>
<organism evidence="12 13">
    <name type="scientific">Rhizophagus irregularis (strain DAOM 181602 / DAOM 197198 / MUCL 43194)</name>
    <name type="common">Arbuscular mycorrhizal fungus</name>
    <name type="synonym">Glomus intraradices</name>
    <dbReference type="NCBI Taxonomy" id="747089"/>
    <lineage>
        <taxon>Eukaryota</taxon>
        <taxon>Fungi</taxon>
        <taxon>Fungi incertae sedis</taxon>
        <taxon>Mucoromycota</taxon>
        <taxon>Glomeromycotina</taxon>
        <taxon>Glomeromycetes</taxon>
        <taxon>Glomerales</taxon>
        <taxon>Glomeraceae</taxon>
        <taxon>Rhizophagus</taxon>
    </lineage>
</organism>
<accession>A0A2P4P8U3</accession>
<dbReference type="Proteomes" id="UP000018888">
    <property type="component" value="Unassembled WGS sequence"/>
</dbReference>
<dbReference type="EMBL" id="AUPC02000325">
    <property type="protein sequence ID" value="POG61787.1"/>
    <property type="molecule type" value="Genomic_DNA"/>
</dbReference>
<evidence type="ECO:0000259" key="10">
    <source>
        <dbReference type="PROSITE" id="PS50089"/>
    </source>
</evidence>
<dbReference type="InterPro" id="IPR001841">
    <property type="entry name" value="Znf_RING"/>
</dbReference>
<keyword evidence="6 9" id="KW-0863">Zinc-finger</keyword>
<evidence type="ECO:0000256" key="2">
    <source>
        <dbReference type="ARBA" id="ARBA00012251"/>
    </source>
</evidence>
<dbReference type="GO" id="GO:0061630">
    <property type="term" value="F:ubiquitin protein ligase activity"/>
    <property type="evidence" value="ECO:0007669"/>
    <property type="project" value="UniProtKB-EC"/>
</dbReference>
<dbReference type="Pfam" id="PF01485">
    <property type="entry name" value="IBR"/>
    <property type="match status" value="1"/>
</dbReference>
<proteinExistence type="predicted"/>
<sequence>MSVKISQYWSFLELPISKYLNNNNKKKMRLLKLPKFNGFSHFSNNNSFTTTKKIECIICLKSQPKSLFRKITTNCNHELNICKLCVNKYITVQLDYRVEINCPFNECQQEIQYNDMKEIANKKIFERYDKILLYQELREIPEFRWCKNPRCNFGQIYIIEGECEPKITCEACGKESCYNHDIPWHQGLTCTEFDTKIDENKVDKATQKYIDKKTQPCPSCGVRIIKNGGCNQVRCGIRSCDHFFTWK</sequence>
<keyword evidence="4" id="KW-0479">Metal-binding</keyword>
<dbReference type="InterPro" id="IPR031127">
    <property type="entry name" value="E3_UB_ligase_RBR"/>
</dbReference>
<reference evidence="12 13" key="1">
    <citation type="journal article" date="2013" name="Proc. Natl. Acad. Sci. U.S.A.">
        <title>Genome of an arbuscular mycorrhizal fungus provides insight into the oldest plant symbiosis.</title>
        <authorList>
            <person name="Tisserant E."/>
            <person name="Malbreil M."/>
            <person name="Kuo A."/>
            <person name="Kohler A."/>
            <person name="Symeonidi A."/>
            <person name="Balestrini R."/>
            <person name="Charron P."/>
            <person name="Duensing N."/>
            <person name="Frei Dit Frey N."/>
            <person name="Gianinazzi-Pearson V."/>
            <person name="Gilbert L.B."/>
            <person name="Handa Y."/>
            <person name="Herr J.R."/>
            <person name="Hijri M."/>
            <person name="Koul R."/>
            <person name="Kawaguchi M."/>
            <person name="Krajinski F."/>
            <person name="Lammers P.J."/>
            <person name="Masclaux F.G."/>
            <person name="Murat C."/>
            <person name="Morin E."/>
            <person name="Ndikumana S."/>
            <person name="Pagni M."/>
            <person name="Petitpierre D."/>
            <person name="Requena N."/>
            <person name="Rosikiewicz P."/>
            <person name="Riley R."/>
            <person name="Saito K."/>
            <person name="San Clemente H."/>
            <person name="Shapiro H."/>
            <person name="van Tuinen D."/>
            <person name="Becard G."/>
            <person name="Bonfante P."/>
            <person name="Paszkowski U."/>
            <person name="Shachar-Hill Y.Y."/>
            <person name="Tuskan G.A."/>
            <person name="Young P.W."/>
            <person name="Sanders I.R."/>
            <person name="Henrissat B."/>
            <person name="Rensing S.A."/>
            <person name="Grigoriev I.V."/>
            <person name="Corradi N."/>
            <person name="Roux C."/>
            <person name="Martin F."/>
        </authorList>
    </citation>
    <scope>NUCLEOTIDE SEQUENCE [LARGE SCALE GENOMIC DNA]</scope>
    <source>
        <strain evidence="12 13">DAOM 197198</strain>
    </source>
</reference>
<keyword evidence="8" id="KW-0862">Zinc</keyword>
<dbReference type="InterPro" id="IPR002867">
    <property type="entry name" value="IBR_dom"/>
</dbReference>
<dbReference type="GO" id="GO:0008270">
    <property type="term" value="F:zinc ion binding"/>
    <property type="evidence" value="ECO:0007669"/>
    <property type="project" value="UniProtKB-KW"/>
</dbReference>
<dbReference type="AlphaFoldDB" id="A0A2P4P8U3"/>
<keyword evidence="7" id="KW-0833">Ubl conjugation pathway</keyword>
<evidence type="ECO:0000256" key="8">
    <source>
        <dbReference type="ARBA" id="ARBA00022833"/>
    </source>
</evidence>
<keyword evidence="13" id="KW-1185">Reference proteome</keyword>
<dbReference type="InterPro" id="IPR013083">
    <property type="entry name" value="Znf_RING/FYVE/PHD"/>
</dbReference>
<feature type="domain" description="RING-type" evidence="11">
    <location>
        <begin position="52"/>
        <end position="247"/>
    </location>
</feature>
<dbReference type="Gene3D" id="1.20.120.1750">
    <property type="match status" value="1"/>
</dbReference>
<evidence type="ECO:0000256" key="9">
    <source>
        <dbReference type="PROSITE-ProRule" id="PRU00175"/>
    </source>
</evidence>
<dbReference type="PANTHER" id="PTHR11685">
    <property type="entry name" value="RBR FAMILY RING FINGER AND IBR DOMAIN-CONTAINING"/>
    <property type="match status" value="1"/>
</dbReference>
<dbReference type="SUPFAM" id="SSF57850">
    <property type="entry name" value="RING/U-box"/>
    <property type="match status" value="3"/>
</dbReference>
<feature type="domain" description="RING-type" evidence="10">
    <location>
        <begin position="56"/>
        <end position="106"/>
    </location>
</feature>
<keyword evidence="3" id="KW-0808">Transferase</keyword>